<dbReference type="EMBL" id="LJIJ01002234">
    <property type="protein sequence ID" value="ODM90017.1"/>
    <property type="molecule type" value="Genomic_DNA"/>
</dbReference>
<organism evidence="2 3">
    <name type="scientific">Orchesella cincta</name>
    <name type="common">Springtail</name>
    <name type="synonym">Podura cincta</name>
    <dbReference type="NCBI Taxonomy" id="48709"/>
    <lineage>
        <taxon>Eukaryota</taxon>
        <taxon>Metazoa</taxon>
        <taxon>Ecdysozoa</taxon>
        <taxon>Arthropoda</taxon>
        <taxon>Hexapoda</taxon>
        <taxon>Collembola</taxon>
        <taxon>Entomobryomorpha</taxon>
        <taxon>Entomobryoidea</taxon>
        <taxon>Orchesellidae</taxon>
        <taxon>Orchesellinae</taxon>
        <taxon>Orchesella</taxon>
    </lineage>
</organism>
<dbReference type="Gene3D" id="3.30.710.10">
    <property type="entry name" value="Potassium Channel Kv1.1, Chain A"/>
    <property type="match status" value="1"/>
</dbReference>
<dbReference type="CDD" id="cd18186">
    <property type="entry name" value="BTB_POZ_ZBTB_KLHL-like"/>
    <property type="match status" value="1"/>
</dbReference>
<dbReference type="InterPro" id="IPR011333">
    <property type="entry name" value="SKP1/BTB/POZ_sf"/>
</dbReference>
<feature type="domain" description="BTB" evidence="1">
    <location>
        <begin position="231"/>
        <end position="287"/>
    </location>
</feature>
<protein>
    <submittedName>
        <fullName evidence="2">BTB/POZ domain-containing protein</fullName>
    </submittedName>
</protein>
<keyword evidence="3" id="KW-1185">Reference proteome</keyword>
<dbReference type="InterPro" id="IPR000210">
    <property type="entry name" value="BTB/POZ_dom"/>
</dbReference>
<dbReference type="PROSITE" id="PS50097">
    <property type="entry name" value="BTB"/>
    <property type="match status" value="1"/>
</dbReference>
<gene>
    <name evidence="2" type="ORF">Ocin01_16664</name>
</gene>
<dbReference type="SUPFAM" id="SSF54695">
    <property type="entry name" value="POZ domain"/>
    <property type="match status" value="1"/>
</dbReference>
<accession>A0A1D2MAK3</accession>
<dbReference type="AlphaFoldDB" id="A0A1D2MAK3"/>
<dbReference type="Pfam" id="PF00651">
    <property type="entry name" value="BTB"/>
    <property type="match status" value="1"/>
</dbReference>
<comment type="caution">
    <text evidence="2">The sequence shown here is derived from an EMBL/GenBank/DDBJ whole genome shotgun (WGS) entry which is preliminary data.</text>
</comment>
<sequence length="394" mass="44856">MYKYLLTTESPIRLRWDRNGEYETDGNGGVFQKLHCDYKVPVNSTEALEAFRPFKEKEESDDEAASELGSPTYTDYHRPVHVDMYVKTKCRDGEVKGGVVNVELFGQALNELVDLFRFKKILKLKVVGTLVAEDDPNDKIDIDTKKGIVIYSSSAVAEILPSYCADMDNPRKKYSFMYIVAVPPNLLIKEGRMFVGKITLQVIATEAILFGVDVPPRRVRDKRVLTEKIFTDFAIVPKRGNPVECHRVFIASVCPAFKRIVSENGRSNSCKLEISEEGVHALLQYIYYSGLDDALKSSEIALELLETGHKYDIPGLENTMKRIFKKPKEWCSVDVAIHLSVWAHLREADGSYKDVMKKVAQVLKAKQEDFKRSALFTELFVRYPNAFRDLLLMS</sequence>
<dbReference type="OrthoDB" id="646702at2759"/>
<evidence type="ECO:0000259" key="1">
    <source>
        <dbReference type="PROSITE" id="PS50097"/>
    </source>
</evidence>
<evidence type="ECO:0000313" key="2">
    <source>
        <dbReference type="EMBL" id="ODM90017.1"/>
    </source>
</evidence>
<name>A0A1D2MAK3_ORCCI</name>
<proteinExistence type="predicted"/>
<reference evidence="2 3" key="1">
    <citation type="journal article" date="2016" name="Genome Biol. Evol.">
        <title>Gene Family Evolution Reflects Adaptation to Soil Environmental Stressors in the Genome of the Collembolan Orchesella cincta.</title>
        <authorList>
            <person name="Faddeeva-Vakhrusheva A."/>
            <person name="Derks M.F."/>
            <person name="Anvar S.Y."/>
            <person name="Agamennone V."/>
            <person name="Suring W."/>
            <person name="Smit S."/>
            <person name="van Straalen N.M."/>
            <person name="Roelofs D."/>
        </authorList>
    </citation>
    <scope>NUCLEOTIDE SEQUENCE [LARGE SCALE GENOMIC DNA]</scope>
    <source>
        <tissue evidence="2">Mixed pool</tissue>
    </source>
</reference>
<evidence type="ECO:0000313" key="3">
    <source>
        <dbReference type="Proteomes" id="UP000094527"/>
    </source>
</evidence>
<dbReference type="Proteomes" id="UP000094527">
    <property type="component" value="Unassembled WGS sequence"/>
</dbReference>